<dbReference type="AlphaFoldDB" id="A0A017T104"/>
<dbReference type="PROSITE" id="PS51186">
    <property type="entry name" value="GNAT"/>
    <property type="match status" value="1"/>
</dbReference>
<dbReference type="InterPro" id="IPR000182">
    <property type="entry name" value="GNAT_dom"/>
</dbReference>
<feature type="domain" description="N-acetyltransferase" evidence="1">
    <location>
        <begin position="3"/>
        <end position="182"/>
    </location>
</feature>
<dbReference type="PANTHER" id="PTHR41368">
    <property type="entry name" value="PROTEIN YGHO"/>
    <property type="match status" value="1"/>
</dbReference>
<dbReference type="InterPro" id="IPR016181">
    <property type="entry name" value="Acyl_CoA_acyltransferase"/>
</dbReference>
<dbReference type="PANTHER" id="PTHR41368:SF1">
    <property type="entry name" value="PROTEIN YGHO"/>
    <property type="match status" value="1"/>
</dbReference>
<accession>A0A017T104</accession>
<organism evidence="2 3">
    <name type="scientific">Chondromyces apiculatus DSM 436</name>
    <dbReference type="NCBI Taxonomy" id="1192034"/>
    <lineage>
        <taxon>Bacteria</taxon>
        <taxon>Pseudomonadati</taxon>
        <taxon>Myxococcota</taxon>
        <taxon>Polyangia</taxon>
        <taxon>Polyangiales</taxon>
        <taxon>Polyangiaceae</taxon>
        <taxon>Chondromyces</taxon>
    </lineage>
</organism>
<name>A0A017T104_9BACT</name>
<evidence type="ECO:0000259" key="1">
    <source>
        <dbReference type="PROSITE" id="PS51186"/>
    </source>
</evidence>
<keyword evidence="3" id="KW-1185">Reference proteome</keyword>
<dbReference type="Gene3D" id="3.40.630.30">
    <property type="match status" value="1"/>
</dbReference>
<protein>
    <recommendedName>
        <fullName evidence="1">N-acetyltransferase domain-containing protein</fullName>
    </recommendedName>
</protein>
<dbReference type="RefSeq" id="WP_044247241.1">
    <property type="nucleotide sequence ID" value="NZ_ASRX01000057.1"/>
</dbReference>
<gene>
    <name evidence="2" type="ORF">CAP_6692</name>
</gene>
<comment type="caution">
    <text evidence="2">The sequence shown here is derived from an EMBL/GenBank/DDBJ whole genome shotgun (WGS) entry which is preliminary data.</text>
</comment>
<evidence type="ECO:0000313" key="2">
    <source>
        <dbReference type="EMBL" id="EYF02662.1"/>
    </source>
</evidence>
<dbReference type="EMBL" id="ASRX01000057">
    <property type="protein sequence ID" value="EYF02662.1"/>
    <property type="molecule type" value="Genomic_DNA"/>
</dbReference>
<dbReference type="OrthoDB" id="9806005at2"/>
<proteinExistence type="predicted"/>
<dbReference type="InterPro" id="IPR039968">
    <property type="entry name" value="BcerS-like"/>
</dbReference>
<reference evidence="2 3" key="1">
    <citation type="submission" date="2013-05" db="EMBL/GenBank/DDBJ databases">
        <title>Genome assembly of Chondromyces apiculatus DSM 436.</title>
        <authorList>
            <person name="Sharma G."/>
            <person name="Khatri I."/>
            <person name="Kaur C."/>
            <person name="Mayilraj S."/>
            <person name="Subramanian S."/>
        </authorList>
    </citation>
    <scope>NUCLEOTIDE SEQUENCE [LARGE SCALE GENOMIC DNA]</scope>
    <source>
        <strain evidence="2 3">DSM 436</strain>
    </source>
</reference>
<dbReference type="GO" id="GO:0016747">
    <property type="term" value="F:acyltransferase activity, transferring groups other than amino-acyl groups"/>
    <property type="evidence" value="ECO:0007669"/>
    <property type="project" value="InterPro"/>
</dbReference>
<dbReference type="eggNOG" id="COG0456">
    <property type="taxonomic scope" value="Bacteria"/>
</dbReference>
<dbReference type="SUPFAM" id="SSF55729">
    <property type="entry name" value="Acyl-CoA N-acyltransferases (Nat)"/>
    <property type="match status" value="1"/>
</dbReference>
<dbReference type="Proteomes" id="UP000019678">
    <property type="component" value="Unassembled WGS sequence"/>
</dbReference>
<evidence type="ECO:0000313" key="3">
    <source>
        <dbReference type="Proteomes" id="UP000019678"/>
    </source>
</evidence>
<dbReference type="STRING" id="1192034.CAP_6692"/>
<sequence>MSIQIREHTPGRDVDDFIAAGHEVYRFDPAWVPPLDFEIKQRLSPKHNPFFNHADVALFTAWKDGRVVGRCSASVDREYLRVWKDATGFFGFFDTIDDQNVANALLETAEKWLRDRGMKRVMGPFSLYPNEEVGVLIEGFEYPPVIMMAHSRPYQQRLAEAAGYEKEKDLFCWRYTDRLEFPKRTLKAWEQIKALPEVKLRSVDMSRFDEEIKTIMEIYNDAWEGKWGYVPALPDEIEKMGKDLKLIVDPDIAFMADVNGKSMGMCIMLPNMNEAIRDLEGKLLPFGWAKAAFRLKVKHPRSSRLMLLGIRRELRSNVKRYGGLSAAMYVEVAKRGISKGYRWGELSWTREDDAPINLGIRSMGAELYKKYRVYRKAL</sequence>